<dbReference type="Proteomes" id="UP000320209">
    <property type="component" value="Unassembled WGS sequence"/>
</dbReference>
<dbReference type="EMBL" id="VFOV01000001">
    <property type="protein sequence ID" value="TQL68769.1"/>
    <property type="molecule type" value="Genomic_DNA"/>
</dbReference>
<feature type="region of interest" description="Disordered" evidence="1">
    <location>
        <begin position="1"/>
        <end position="21"/>
    </location>
</feature>
<evidence type="ECO:0000259" key="2">
    <source>
        <dbReference type="Pfam" id="PF07179"/>
    </source>
</evidence>
<comment type="caution">
    <text evidence="3">The sequence shown here is derived from an EMBL/GenBank/DDBJ whole genome shotgun (WGS) entry which is preliminary data.</text>
</comment>
<proteinExistence type="predicted"/>
<evidence type="ECO:0000313" key="4">
    <source>
        <dbReference type="Proteomes" id="UP000320209"/>
    </source>
</evidence>
<name>A0A543A8B0_9ACTN</name>
<dbReference type="InterPro" id="IPR009839">
    <property type="entry name" value="SseB_N"/>
</dbReference>
<keyword evidence="4" id="KW-1185">Reference proteome</keyword>
<accession>A0A543A8B0</accession>
<gene>
    <name evidence="3" type="ORF">FB381_2666</name>
</gene>
<sequence>MSEMNDKRLLGTAFPGDTGETSPEVAAVLQSYAAGESTHGDVLSALAAARVLVPVVAVLGEVEVDEAGLAHDKTSDMATVLLTGADGRQALLGFTGTAALRAWQADARPVPVSLLDAAQAAVHDGADALVLDLAGPVPFAIEGDDLRKVAEGWQLATVGQRTAWVRP</sequence>
<dbReference type="Pfam" id="PF07179">
    <property type="entry name" value="SseB"/>
    <property type="match status" value="1"/>
</dbReference>
<evidence type="ECO:0000313" key="3">
    <source>
        <dbReference type="EMBL" id="TQL68769.1"/>
    </source>
</evidence>
<feature type="domain" description="SseB protein N-terminal" evidence="2">
    <location>
        <begin position="26"/>
        <end position="147"/>
    </location>
</feature>
<protein>
    <submittedName>
        <fullName evidence="3">Type III secretion system (T3SS) SseB-like protein</fullName>
    </submittedName>
</protein>
<organism evidence="3 4">
    <name type="scientific">Nocardioides albertanoniae</name>
    <dbReference type="NCBI Taxonomy" id="1175486"/>
    <lineage>
        <taxon>Bacteria</taxon>
        <taxon>Bacillati</taxon>
        <taxon>Actinomycetota</taxon>
        <taxon>Actinomycetes</taxon>
        <taxon>Propionibacteriales</taxon>
        <taxon>Nocardioidaceae</taxon>
        <taxon>Nocardioides</taxon>
    </lineage>
</organism>
<evidence type="ECO:0000256" key="1">
    <source>
        <dbReference type="SAM" id="MobiDB-lite"/>
    </source>
</evidence>
<dbReference type="AlphaFoldDB" id="A0A543A8B0"/>
<reference evidence="3 4" key="1">
    <citation type="submission" date="2019-06" db="EMBL/GenBank/DDBJ databases">
        <title>Sequencing the genomes of 1000 actinobacteria strains.</title>
        <authorList>
            <person name="Klenk H.-P."/>
        </authorList>
    </citation>
    <scope>NUCLEOTIDE SEQUENCE [LARGE SCALE GENOMIC DNA]</scope>
    <source>
        <strain evidence="3 4">DSM 25218</strain>
    </source>
</reference>